<organism evidence="2 3">
    <name type="scientific">Aeromonas veronii</name>
    <dbReference type="NCBI Taxonomy" id="654"/>
    <lineage>
        <taxon>Bacteria</taxon>
        <taxon>Pseudomonadati</taxon>
        <taxon>Pseudomonadota</taxon>
        <taxon>Gammaproteobacteria</taxon>
        <taxon>Aeromonadales</taxon>
        <taxon>Aeromonadaceae</taxon>
        <taxon>Aeromonas</taxon>
    </lineage>
</organism>
<dbReference type="Proteomes" id="UP000281725">
    <property type="component" value="Unassembled WGS sequence"/>
</dbReference>
<dbReference type="InterPro" id="IPR009270">
    <property type="entry name" value="DUF927"/>
</dbReference>
<protein>
    <submittedName>
        <fullName evidence="2">DUF927 domain-containing protein</fullName>
    </submittedName>
</protein>
<dbReference type="Pfam" id="PF06048">
    <property type="entry name" value="DUF927"/>
    <property type="match status" value="1"/>
</dbReference>
<accession>A0A3A9IPR7</accession>
<evidence type="ECO:0000259" key="1">
    <source>
        <dbReference type="Pfam" id="PF06048"/>
    </source>
</evidence>
<feature type="domain" description="DUF927" evidence="1">
    <location>
        <begin position="22"/>
        <end position="288"/>
    </location>
</feature>
<gene>
    <name evidence="2" type="ORF">D6R50_05305</name>
</gene>
<evidence type="ECO:0000313" key="2">
    <source>
        <dbReference type="EMBL" id="RKJ91990.1"/>
    </source>
</evidence>
<reference evidence="2 3" key="1">
    <citation type="submission" date="2018-09" db="EMBL/GenBank/DDBJ databases">
        <title>Genome sequencing of Aeromonas veronii MS-17-88.</title>
        <authorList>
            <person name="Tekedar H.C."/>
            <person name="Arick M.A."/>
            <person name="Hsu C.-Y."/>
            <person name="Thrash A."/>
            <person name="Karsi A."/>
            <person name="Lawrence M.L."/>
            <person name="Abdelhamed H."/>
        </authorList>
    </citation>
    <scope>NUCLEOTIDE SEQUENCE [LARGE SCALE GENOMIC DNA]</scope>
    <source>
        <strain evidence="2 3">MS 17-88</strain>
    </source>
</reference>
<dbReference type="RefSeq" id="WP_120414452.1">
    <property type="nucleotide sequence ID" value="NZ_RAWX01000001.1"/>
</dbReference>
<name>A0A3A9IPR7_AERVE</name>
<proteinExistence type="predicted"/>
<comment type="caution">
    <text evidence="2">The sequence shown here is derived from an EMBL/GenBank/DDBJ whole genome shotgun (WGS) entry which is preliminary data.</text>
</comment>
<dbReference type="EMBL" id="RAWX01000001">
    <property type="protein sequence ID" value="RKJ91990.1"/>
    <property type="molecule type" value="Genomic_DNA"/>
</dbReference>
<evidence type="ECO:0000313" key="3">
    <source>
        <dbReference type="Proteomes" id="UP000281725"/>
    </source>
</evidence>
<sequence>MNTKRYELKVEPFQLGPIEFQDGLYCVTTDKGQDDVWSRIGAPLWVTACGRDTAGLGWGLQVSWYSPDGRPQEAFIPHVHLLSDGREALMKLMDGGYHFNLGMKRQLIDYLNSKNTYKTFTRVDRLGWIPDTHIFMLGDGPVGCANDDEYIYTGNNPTQSDMAGTLEEWRDEVAALCLGNSRLLLSTSLAFAGPLLRLTNQNSFGVHLVGPSSIGKSTAMLVAASVLGKPANKIQTWNATKVGLETTAGLFNDSTLFLDEIGQADPHILGDTIYMLANGEGRARANADLSRRAKLQWRTTFLSNGEVDLEHSLASVGKRHKAGHDVRMINIEADTDRHGIFEELHGHPNGASLSKTLAELTTRYHGVAFRSFVEELTLNIDGAQAFVEEHRVDMMRRLGTKECDGQVQRVADAFGLISAAGELANRFGITGWPAGSVAAVVEQLFRKWLARRGTSGSLEEANIIEQLVDLLEGRHGQYLADGPNETKSGETYGYTLVPDLHLYVFGFKKTFAGFNANYVHKVLRKYGILTHGTGRDLPRHSQSRVYQLSLDKIADAHDRLLAEQGGE</sequence>
<dbReference type="AlphaFoldDB" id="A0A3A9IPR7"/>